<gene>
    <name evidence="1" type="ORF">AVEN_198883_1</name>
</gene>
<dbReference type="Gene3D" id="3.80.10.10">
    <property type="entry name" value="Ribonuclease Inhibitor"/>
    <property type="match status" value="1"/>
</dbReference>
<dbReference type="SUPFAM" id="SSF52047">
    <property type="entry name" value="RNI-like"/>
    <property type="match status" value="1"/>
</dbReference>
<accession>A0A4Y2W2A1</accession>
<dbReference type="AlphaFoldDB" id="A0A4Y2W2A1"/>
<evidence type="ECO:0000313" key="2">
    <source>
        <dbReference type="Proteomes" id="UP000499080"/>
    </source>
</evidence>
<evidence type="ECO:0008006" key="3">
    <source>
        <dbReference type="Google" id="ProtNLM"/>
    </source>
</evidence>
<protein>
    <recommendedName>
        <fullName evidence="3">F-box domain-containing protein</fullName>
    </recommendedName>
</protein>
<comment type="caution">
    <text evidence="1">The sequence shown here is derived from an EMBL/GenBank/DDBJ whole genome shotgun (WGS) entry which is preliminary data.</text>
</comment>
<dbReference type="Proteomes" id="UP000499080">
    <property type="component" value="Unassembled WGS sequence"/>
</dbReference>
<organism evidence="1 2">
    <name type="scientific">Araneus ventricosus</name>
    <name type="common">Orbweaver spider</name>
    <name type="synonym">Epeira ventricosa</name>
    <dbReference type="NCBI Taxonomy" id="182803"/>
    <lineage>
        <taxon>Eukaryota</taxon>
        <taxon>Metazoa</taxon>
        <taxon>Ecdysozoa</taxon>
        <taxon>Arthropoda</taxon>
        <taxon>Chelicerata</taxon>
        <taxon>Arachnida</taxon>
        <taxon>Araneae</taxon>
        <taxon>Araneomorphae</taxon>
        <taxon>Entelegynae</taxon>
        <taxon>Araneoidea</taxon>
        <taxon>Araneidae</taxon>
        <taxon>Araneus</taxon>
    </lineage>
</organism>
<dbReference type="OrthoDB" id="6478541at2759"/>
<dbReference type="InterPro" id="IPR032675">
    <property type="entry name" value="LRR_dom_sf"/>
</dbReference>
<sequence>MPSASLRIICLDRICNQLRERFWKSCTPNPFSDLPTVLVDELMELAQSHHEGGPSKLSDVMLLLKSGRLTCLNLCPFDLEKEFDLSLKKIGRGCSSPRILRSLSEDMICSIISLNPLLEEVHLNIRTDFEVFRKCHNLRIMRFYNRPKIFPFDFFSCYNHAMPIDLSVLSSLRDLEVLFVPGMDTYTIVKVLGICPKLISLGFVDSLDAMEEIFNRLLIESSLNFDVDSHFQLRRCVWGSNVNFLSKRSPPKNCRFSFQVRCAVAFCPLVEELIFHTHHKEALRELKNLQRLTLLRIHFRDCNEDFIPEFIDLLQGIGQHLKHLSVHCSAPFPVYVICDRCPQLQSLEIDGPSFVMNSSEASSYFPLKRLRLKTRDKEEDKKSFQFLLSSCKSLEELFVEHARFLDDSLLLQIFQLNPLTNLKVIGIYDSCLTWEAFQMFMKKVVSIEIICISSQEEDYFYDRNSVFKIPSHRSIEYCDALEKEFFYRRLNENRF</sequence>
<proteinExistence type="predicted"/>
<keyword evidence="2" id="KW-1185">Reference proteome</keyword>
<dbReference type="EMBL" id="BGPR01053459">
    <property type="protein sequence ID" value="GBO30270.1"/>
    <property type="molecule type" value="Genomic_DNA"/>
</dbReference>
<name>A0A4Y2W2A1_ARAVE</name>
<evidence type="ECO:0000313" key="1">
    <source>
        <dbReference type="EMBL" id="GBO30270.1"/>
    </source>
</evidence>
<reference evidence="1 2" key="1">
    <citation type="journal article" date="2019" name="Sci. Rep.">
        <title>Orb-weaving spider Araneus ventricosus genome elucidates the spidroin gene catalogue.</title>
        <authorList>
            <person name="Kono N."/>
            <person name="Nakamura H."/>
            <person name="Ohtoshi R."/>
            <person name="Moran D.A.P."/>
            <person name="Shinohara A."/>
            <person name="Yoshida Y."/>
            <person name="Fujiwara M."/>
            <person name="Mori M."/>
            <person name="Tomita M."/>
            <person name="Arakawa K."/>
        </authorList>
    </citation>
    <scope>NUCLEOTIDE SEQUENCE [LARGE SCALE GENOMIC DNA]</scope>
</reference>